<evidence type="ECO:0000256" key="1">
    <source>
        <dbReference type="SAM" id="Coils"/>
    </source>
</evidence>
<gene>
    <name evidence="4" type="primary">DEGS1_3</name>
    <name evidence="4" type="ORF">FOZ61_008111</name>
</gene>
<evidence type="ECO:0000256" key="2">
    <source>
        <dbReference type="SAM" id="MobiDB-lite"/>
    </source>
</evidence>
<accession>A0A7J6M921</accession>
<evidence type="ECO:0000313" key="5">
    <source>
        <dbReference type="Proteomes" id="UP000570595"/>
    </source>
</evidence>
<comment type="caution">
    <text evidence="4">The sequence shown here is derived from an EMBL/GenBank/DDBJ whole genome shotgun (WGS) entry which is preliminary data.</text>
</comment>
<dbReference type="Pfam" id="PF08557">
    <property type="entry name" value="Lipid_DES"/>
    <property type="match status" value="1"/>
</dbReference>
<dbReference type="EMBL" id="JABAHT010000052">
    <property type="protein sequence ID" value="KAF4667561.1"/>
    <property type="molecule type" value="Genomic_DNA"/>
</dbReference>
<dbReference type="Proteomes" id="UP000570595">
    <property type="component" value="Unassembled WGS sequence"/>
</dbReference>
<dbReference type="InterPro" id="IPR004331">
    <property type="entry name" value="SPX_dom"/>
</dbReference>
<dbReference type="PROSITE" id="PS51382">
    <property type="entry name" value="SPX"/>
    <property type="match status" value="1"/>
</dbReference>
<proteinExistence type="predicted"/>
<name>A0A7J6M921_PEROL</name>
<evidence type="ECO:0000313" key="4">
    <source>
        <dbReference type="EMBL" id="KAF4667561.1"/>
    </source>
</evidence>
<evidence type="ECO:0000259" key="3">
    <source>
        <dbReference type="PROSITE" id="PS51382"/>
    </source>
</evidence>
<feature type="domain" description="SPX" evidence="3">
    <location>
        <begin position="1"/>
        <end position="211"/>
    </location>
</feature>
<dbReference type="AlphaFoldDB" id="A0A7J6M921"/>
<feature type="region of interest" description="Disordered" evidence="2">
    <location>
        <begin position="464"/>
        <end position="488"/>
    </location>
</feature>
<reference evidence="4 5" key="1">
    <citation type="submission" date="2020-04" db="EMBL/GenBank/DDBJ databases">
        <title>Perkinsus olseni comparative genomics.</title>
        <authorList>
            <person name="Bogema D.R."/>
        </authorList>
    </citation>
    <scope>NUCLEOTIDE SEQUENCE [LARGE SCALE GENOMIC DNA]</scope>
    <source>
        <strain evidence="4">ATCC PRA-179</strain>
    </source>
</reference>
<sequence length="546" mass="60044">MRFSKRLALAMQEGTLPYLSQKTIKHHLVGLEKLAKTFTKQNELLGTESMASLIIFVNTERARYGIPQRDVLLTLEEIRYQDGEMFSVVDRDIECIKGAIEELEVTLMHEITQWISNANHGGLLLTERQVECAPQKNGQKLAQALVSYHVKSLGTEAACSWVESYVRSYSTFHEHLTKLMDYVDVNLAGFRKLLKRHDKNIPKIFHARDTPFLGFHSIVTRVTMKVFVVAVKIHTLLRECLDEIDRQAQSSSPSSEVEALGSLLGPVPSLGAETATVAHLHFPNLFEPVDDAQDAQQQPHYELRVCSAESLQLPMLDAEGCTVLDHCLRSEGRGVPLRFSSGRVITFSFIMTDTTATDSKMPTKVTVEEAAKAKVDEAAAKVPTKAEVEEAAKGKIDEASASVESAKAQVEEAAKSKVDEASASVESAKAKVDEAAKGKVNAAAASVESAKAQLKEAAAKVELPKGATDQKAAAAAPEQDDGMDHTPTEDMNKLVHFNALEPSHVGTIKDVSASNKLIQRKYAPKDFHWSKSAEIHRIRRKQIVEA</sequence>
<organism evidence="4 5">
    <name type="scientific">Perkinsus olseni</name>
    <name type="common">Perkinsus atlanticus</name>
    <dbReference type="NCBI Taxonomy" id="32597"/>
    <lineage>
        <taxon>Eukaryota</taxon>
        <taxon>Sar</taxon>
        <taxon>Alveolata</taxon>
        <taxon>Perkinsozoa</taxon>
        <taxon>Perkinsea</taxon>
        <taxon>Perkinsida</taxon>
        <taxon>Perkinsidae</taxon>
        <taxon>Perkinsus</taxon>
    </lineage>
</organism>
<protein>
    <submittedName>
        <fullName evidence="4">Sphingolipid delta(4)-desaturase DES1</fullName>
    </submittedName>
</protein>
<dbReference type="InterPro" id="IPR013866">
    <property type="entry name" value="Sphingolipid_d4-desaturase_N"/>
</dbReference>
<feature type="coiled-coil region" evidence="1">
    <location>
        <begin position="389"/>
        <end position="460"/>
    </location>
</feature>
<dbReference type="OrthoDB" id="434993at2759"/>
<keyword evidence="1" id="KW-0175">Coiled coil</keyword>